<keyword evidence="9" id="KW-1185">Reference proteome</keyword>
<evidence type="ECO:0000256" key="3">
    <source>
        <dbReference type="ARBA" id="ARBA00022475"/>
    </source>
</evidence>
<evidence type="ECO:0008006" key="10">
    <source>
        <dbReference type="Google" id="ProtNLM"/>
    </source>
</evidence>
<proteinExistence type="inferred from homology"/>
<dbReference type="KEGG" id="mhz:Metho_0513"/>
<evidence type="ECO:0000313" key="8">
    <source>
        <dbReference type="EMBL" id="AGB48780.1"/>
    </source>
</evidence>
<dbReference type="Pfam" id="PF03706">
    <property type="entry name" value="LPG_synthase_TM"/>
    <property type="match status" value="1"/>
</dbReference>
<dbReference type="STRING" id="867904.Metho_0513"/>
<comment type="similarity">
    <text evidence="2">Belongs to the UPF0104 family.</text>
</comment>
<protein>
    <recommendedName>
        <fullName evidence="10">Integral membrane protein</fullName>
    </recommendedName>
</protein>
<comment type="subcellular location">
    <subcellularLocation>
        <location evidence="1">Cell membrane</location>
        <topology evidence="1">Multi-pass membrane protein</topology>
    </subcellularLocation>
</comment>
<dbReference type="PANTHER" id="PTHR39087">
    <property type="entry name" value="UPF0104 MEMBRANE PROTEIN MJ1595"/>
    <property type="match status" value="1"/>
</dbReference>
<dbReference type="NCBIfam" id="TIGR00374">
    <property type="entry name" value="flippase-like domain"/>
    <property type="match status" value="2"/>
</dbReference>
<keyword evidence="6 7" id="KW-0472">Membrane</keyword>
<dbReference type="Proteomes" id="UP000010866">
    <property type="component" value="Chromosome"/>
</dbReference>
<name>L0KVT7_METHD</name>
<dbReference type="InterPro" id="IPR022791">
    <property type="entry name" value="L-PG_synthase/AglD"/>
</dbReference>
<feature type="transmembrane region" description="Helical" evidence="7">
    <location>
        <begin position="228"/>
        <end position="248"/>
    </location>
</feature>
<feature type="transmembrane region" description="Helical" evidence="7">
    <location>
        <begin position="132"/>
        <end position="150"/>
    </location>
</feature>
<dbReference type="GO" id="GO:0005886">
    <property type="term" value="C:plasma membrane"/>
    <property type="evidence" value="ECO:0007669"/>
    <property type="project" value="UniProtKB-SubCell"/>
</dbReference>
<gene>
    <name evidence="8" type="ordered locus">Metho_0513</name>
</gene>
<dbReference type="PANTHER" id="PTHR39087:SF2">
    <property type="entry name" value="UPF0104 MEMBRANE PROTEIN MJ1595"/>
    <property type="match status" value="1"/>
</dbReference>
<keyword evidence="4 7" id="KW-0812">Transmembrane</keyword>
<dbReference type="GeneID" id="14407619"/>
<dbReference type="HOGENOM" id="CLU_048072_1_1_2"/>
<evidence type="ECO:0000313" key="9">
    <source>
        <dbReference type="Proteomes" id="UP000010866"/>
    </source>
</evidence>
<dbReference type="EMBL" id="CP003362">
    <property type="protein sequence ID" value="AGB48780.1"/>
    <property type="molecule type" value="Genomic_DNA"/>
</dbReference>
<dbReference type="RefSeq" id="WP_015323949.1">
    <property type="nucleotide sequence ID" value="NC_019977.1"/>
</dbReference>
<feature type="transmembrane region" description="Helical" evidence="7">
    <location>
        <begin position="156"/>
        <end position="177"/>
    </location>
</feature>
<dbReference type="AlphaFoldDB" id="L0KVT7"/>
<evidence type="ECO:0000256" key="5">
    <source>
        <dbReference type="ARBA" id="ARBA00022989"/>
    </source>
</evidence>
<keyword evidence="3" id="KW-1003">Cell membrane</keyword>
<organism evidence="8 9">
    <name type="scientific">Methanomethylovorans hollandica (strain DSM 15978 / NBRC 107637 / DMS1)</name>
    <dbReference type="NCBI Taxonomy" id="867904"/>
    <lineage>
        <taxon>Archaea</taxon>
        <taxon>Methanobacteriati</taxon>
        <taxon>Methanobacteriota</taxon>
        <taxon>Stenosarchaea group</taxon>
        <taxon>Methanomicrobia</taxon>
        <taxon>Methanosarcinales</taxon>
        <taxon>Methanosarcinaceae</taxon>
        <taxon>Methanomethylovorans</taxon>
    </lineage>
</organism>
<feature type="transmembrane region" description="Helical" evidence="7">
    <location>
        <begin position="198"/>
        <end position="216"/>
    </location>
</feature>
<evidence type="ECO:0000256" key="2">
    <source>
        <dbReference type="ARBA" id="ARBA00011061"/>
    </source>
</evidence>
<keyword evidence="5 7" id="KW-1133">Transmembrane helix</keyword>
<evidence type="ECO:0000256" key="4">
    <source>
        <dbReference type="ARBA" id="ARBA00022692"/>
    </source>
</evidence>
<evidence type="ECO:0000256" key="6">
    <source>
        <dbReference type="ARBA" id="ARBA00023136"/>
    </source>
</evidence>
<reference evidence="9" key="1">
    <citation type="submission" date="2012-02" db="EMBL/GenBank/DDBJ databases">
        <title>Complete sequence of chromosome of Methanomethylovorans hollandica DSM 15978.</title>
        <authorList>
            <person name="Lucas S."/>
            <person name="Copeland A."/>
            <person name="Lapidus A."/>
            <person name="Glavina del Rio T."/>
            <person name="Dalin E."/>
            <person name="Tice H."/>
            <person name="Bruce D."/>
            <person name="Goodwin L."/>
            <person name="Pitluck S."/>
            <person name="Peters L."/>
            <person name="Mikhailova N."/>
            <person name="Held B."/>
            <person name="Kyrpides N."/>
            <person name="Mavromatis K."/>
            <person name="Ivanova N."/>
            <person name="Brettin T."/>
            <person name="Detter J.C."/>
            <person name="Han C."/>
            <person name="Larimer F."/>
            <person name="Land M."/>
            <person name="Hauser L."/>
            <person name="Markowitz V."/>
            <person name="Cheng J.-F."/>
            <person name="Hugenholtz P."/>
            <person name="Woyke T."/>
            <person name="Wu D."/>
            <person name="Spring S."/>
            <person name="Schroeder M."/>
            <person name="Brambilla E."/>
            <person name="Klenk H.-P."/>
            <person name="Eisen J.A."/>
        </authorList>
    </citation>
    <scope>NUCLEOTIDE SEQUENCE [LARGE SCALE GENOMIC DNA]</scope>
    <source>
        <strain evidence="9">DSM 15978 / NBRC 107637 / DMS1</strain>
    </source>
</reference>
<dbReference type="OrthoDB" id="15513at2157"/>
<accession>L0KVT7</accession>
<feature type="transmembrane region" description="Helical" evidence="7">
    <location>
        <begin position="43"/>
        <end position="61"/>
    </location>
</feature>
<sequence precursor="true">MNNYKRMFKFIILLLLIVLIFNYRNELLPEAAVLFHNLENANIKDVIIALALYLLSVYIFAERWKIVLNALGYDLKTTQLFPVIFGAIPINNLTPANRAGGEPLRMFWVKKDFGVKYSDAFISILFERSVEAIPVLVMMIYVIYTVLPFIQNIHPLLSNMAYLAAIPFVLVFLAYLLRHKIYNYIEGSKKYCSKLKTVFYPTLFLSSSVWVLDIFRFKFITLSLGLQLPFKVIVLISLLYMILGSIPLTTGGLGVVEGGLIAALSFFGISVAPAAGIVVIERFISYILASLIGSIFLVKFGGFKLWRNSRSHS</sequence>
<feature type="transmembrane region" description="Helical" evidence="7">
    <location>
        <begin position="7"/>
        <end position="23"/>
    </location>
</feature>
<evidence type="ECO:0000256" key="1">
    <source>
        <dbReference type="ARBA" id="ARBA00004651"/>
    </source>
</evidence>
<feature type="transmembrane region" description="Helical" evidence="7">
    <location>
        <begin position="286"/>
        <end position="306"/>
    </location>
</feature>
<feature type="transmembrane region" description="Helical" evidence="7">
    <location>
        <begin position="260"/>
        <end position="280"/>
    </location>
</feature>
<evidence type="ECO:0000256" key="7">
    <source>
        <dbReference type="SAM" id="Phobius"/>
    </source>
</evidence>